<reference evidence="12" key="1">
    <citation type="submission" date="2018-11" db="EMBL/GenBank/DDBJ databases">
        <title>Venom-gland transcriptomics and venom proteomics of the Florida green centipede (Hemiscolopendra marginata) reveal sex-based variation in a centipede venom.</title>
        <authorList>
            <person name="Nystrom G.S."/>
            <person name="Ward M.J."/>
            <person name="Ellsworth S.A."/>
            <person name="Rokyta D.R."/>
        </authorList>
    </citation>
    <scope>NUCLEOTIDE SEQUENCE</scope>
    <source>
        <tissue evidence="12">Venom gland</tissue>
    </source>
</reference>
<keyword evidence="3" id="KW-0493">Microtubule</keyword>
<dbReference type="PROSITE" id="PS51388">
    <property type="entry name" value="GED"/>
    <property type="match status" value="1"/>
</dbReference>
<dbReference type="PANTHER" id="PTHR11566">
    <property type="entry name" value="DYNAMIN"/>
    <property type="match status" value="1"/>
</dbReference>
<comment type="similarity">
    <text evidence="9">Belongs to the TRAFAC class dynamin-like GTPase superfamily. Dynamin/Fzo/YdjA family.</text>
</comment>
<dbReference type="PANTHER" id="PTHR11566:SF212">
    <property type="entry name" value="DYNAMIN"/>
    <property type="match status" value="1"/>
</dbReference>
<dbReference type="AlphaFoldDB" id="A0A646QDW3"/>
<keyword evidence="4 9" id="KW-0547">Nucleotide-binding</keyword>
<name>A0A646QDW3_9MYRI</name>
<keyword evidence="5" id="KW-0378">Hydrolase</keyword>
<dbReference type="EMBL" id="GHBY01000500">
    <property type="protein sequence ID" value="MUP40677.1"/>
    <property type="molecule type" value="Transcribed_RNA"/>
</dbReference>
<dbReference type="PRINTS" id="PR00195">
    <property type="entry name" value="DYNAMIN"/>
</dbReference>
<dbReference type="InterPro" id="IPR022812">
    <property type="entry name" value="Dynamin"/>
</dbReference>
<dbReference type="InterPro" id="IPR019762">
    <property type="entry name" value="Dynamin_GTPase_CS"/>
</dbReference>
<proteinExistence type="inferred from homology"/>
<dbReference type="Gene3D" id="1.20.120.1240">
    <property type="entry name" value="Dynamin, middle domain"/>
    <property type="match status" value="1"/>
</dbReference>
<evidence type="ECO:0000256" key="5">
    <source>
        <dbReference type="ARBA" id="ARBA00022801"/>
    </source>
</evidence>
<evidence type="ECO:0000256" key="7">
    <source>
        <dbReference type="ARBA" id="ARBA00023175"/>
    </source>
</evidence>
<dbReference type="InterPro" id="IPR020850">
    <property type="entry name" value="GED_dom"/>
</dbReference>
<keyword evidence="2" id="KW-0254">Endocytosis</keyword>
<evidence type="ECO:0000256" key="1">
    <source>
        <dbReference type="ARBA" id="ARBA00011980"/>
    </source>
</evidence>
<dbReference type="GO" id="GO:0005886">
    <property type="term" value="C:plasma membrane"/>
    <property type="evidence" value="ECO:0007669"/>
    <property type="project" value="TreeGrafter"/>
</dbReference>
<comment type="catalytic activity">
    <reaction evidence="8">
        <text>GTP + H2O = GDP + phosphate + H(+)</text>
        <dbReference type="Rhea" id="RHEA:19669"/>
        <dbReference type="ChEBI" id="CHEBI:15377"/>
        <dbReference type="ChEBI" id="CHEBI:15378"/>
        <dbReference type="ChEBI" id="CHEBI:37565"/>
        <dbReference type="ChEBI" id="CHEBI:43474"/>
        <dbReference type="ChEBI" id="CHEBI:58189"/>
        <dbReference type="EC" id="3.6.5.5"/>
    </reaction>
</comment>
<dbReference type="FunFam" id="3.40.50.300:FF:000045">
    <property type="entry name" value="dynamin-1 isoform X2"/>
    <property type="match status" value="1"/>
</dbReference>
<keyword evidence="7" id="KW-0505">Motor protein</keyword>
<dbReference type="GO" id="GO:0008017">
    <property type="term" value="F:microtubule binding"/>
    <property type="evidence" value="ECO:0007669"/>
    <property type="project" value="TreeGrafter"/>
</dbReference>
<evidence type="ECO:0000256" key="9">
    <source>
        <dbReference type="RuleBase" id="RU003932"/>
    </source>
</evidence>
<dbReference type="InterPro" id="IPR003130">
    <property type="entry name" value="GED"/>
</dbReference>
<dbReference type="InterPro" id="IPR001401">
    <property type="entry name" value="Dynamin_GTPase"/>
</dbReference>
<evidence type="ECO:0000256" key="2">
    <source>
        <dbReference type="ARBA" id="ARBA00022583"/>
    </source>
</evidence>
<dbReference type="Pfam" id="PF00350">
    <property type="entry name" value="Dynamin_N"/>
    <property type="match status" value="1"/>
</dbReference>
<dbReference type="Pfam" id="PF02212">
    <property type="entry name" value="GED"/>
    <property type="match status" value="1"/>
</dbReference>
<dbReference type="CDD" id="cd08771">
    <property type="entry name" value="DLP_1"/>
    <property type="match status" value="1"/>
</dbReference>
<dbReference type="EC" id="3.6.5.5" evidence="1"/>
<feature type="domain" description="GED" evidence="10">
    <location>
        <begin position="563"/>
        <end position="652"/>
    </location>
</feature>
<dbReference type="Gene3D" id="3.40.50.300">
    <property type="entry name" value="P-loop containing nucleotide triphosphate hydrolases"/>
    <property type="match status" value="1"/>
</dbReference>
<dbReference type="GO" id="GO:0003924">
    <property type="term" value="F:GTPase activity"/>
    <property type="evidence" value="ECO:0007669"/>
    <property type="project" value="InterPro"/>
</dbReference>
<dbReference type="SMART" id="SM00053">
    <property type="entry name" value="DYNc"/>
    <property type="match status" value="1"/>
</dbReference>
<evidence type="ECO:0000259" key="11">
    <source>
        <dbReference type="PROSITE" id="PS51718"/>
    </source>
</evidence>
<evidence type="ECO:0000256" key="6">
    <source>
        <dbReference type="ARBA" id="ARBA00023134"/>
    </source>
</evidence>
<dbReference type="GO" id="GO:0031623">
    <property type="term" value="P:receptor internalization"/>
    <property type="evidence" value="ECO:0007669"/>
    <property type="project" value="TreeGrafter"/>
</dbReference>
<dbReference type="PROSITE" id="PS00410">
    <property type="entry name" value="G_DYNAMIN_1"/>
    <property type="match status" value="1"/>
</dbReference>
<dbReference type="PROSITE" id="PS51718">
    <property type="entry name" value="G_DYNAMIN_2"/>
    <property type="match status" value="1"/>
</dbReference>
<dbReference type="Pfam" id="PF01031">
    <property type="entry name" value="Dynamin_M"/>
    <property type="match status" value="1"/>
</dbReference>
<sequence length="652" mass="74020">MSNEGMQDLIGLINKLQESVTTAGVSLGSFNLPQIAVVGGQSDGKSSVLESFLGRDLLPRGNGIVTRRPLVLQLNPCLEDYAEFVHLPGQKFTDFNEVREEIMKETDRVAGKGKGISNEPMIIRVYSPNVLQLTLMDLPGLARVPVGEQPADIEERTRNMILEHINNENMLILAVTPANQDLAGTDALTLAARVDPKRERTIGVITKLDLMDDGTNAKDILENKVYPLKRGYVGVVNRSQRDIDSGKDIEEAQEDEREFFNSNPSYKHLAHRMGSRYLQMMLNKQLTEHIRQHLPKLRSDINKQNLIVKKQLEKMNAFEEATPEKKYQILIRLLQEFNEELKLELEGHSINVRGKHTTAGVKINRSFYNEIYELLNQVSYPDKHELAELIENLHGYRSPLYTSELSFDICVKDLIKNYEEPMLHSVDIISNIILSAISDCSQKFSDYHKLKETVCSILTDILSLKEKSTKDHLSAYIEAQCAFMNIKHPEFVRIPSEKEKGYIIDNGINSHDSGCENEIDERLMNDSASKSSVERSISGLIPAFGNSSAKGMLSREVNKDENVEVLIEMADRYLSIIDKTIRDIVPKYIIQFLVNATLDFCKVALIVDISQKKNWIQLMEESPEEVEKKKQLFCIYETTIKAMEILNQVSFL</sequence>
<dbReference type="InterPro" id="IPR027417">
    <property type="entry name" value="P-loop_NTPase"/>
</dbReference>
<evidence type="ECO:0000259" key="10">
    <source>
        <dbReference type="PROSITE" id="PS51388"/>
    </source>
</evidence>
<protein>
    <recommendedName>
        <fullName evidence="1">dynamin GTPase</fullName>
        <ecNumber evidence="1">3.6.5.5</ecNumber>
    </recommendedName>
</protein>
<dbReference type="GO" id="GO:0005874">
    <property type="term" value="C:microtubule"/>
    <property type="evidence" value="ECO:0007669"/>
    <property type="project" value="UniProtKB-KW"/>
</dbReference>
<organism evidence="12">
    <name type="scientific">Hemiscolopendra marginata</name>
    <dbReference type="NCBI Taxonomy" id="943146"/>
    <lineage>
        <taxon>Eukaryota</taxon>
        <taxon>Metazoa</taxon>
        <taxon>Ecdysozoa</taxon>
        <taxon>Arthropoda</taxon>
        <taxon>Myriapoda</taxon>
        <taxon>Chilopoda</taxon>
        <taxon>Pleurostigmophora</taxon>
        <taxon>Scolopendromorpha</taxon>
        <taxon>Scolopendridae</taxon>
        <taxon>Hemiscolopendra</taxon>
    </lineage>
</organism>
<dbReference type="InterPro" id="IPR000375">
    <property type="entry name" value="Dynamin_stalk"/>
</dbReference>
<evidence type="ECO:0000256" key="4">
    <source>
        <dbReference type="ARBA" id="ARBA00022741"/>
    </source>
</evidence>
<dbReference type="GO" id="GO:0005525">
    <property type="term" value="F:GTP binding"/>
    <property type="evidence" value="ECO:0007669"/>
    <property type="project" value="UniProtKB-KW"/>
</dbReference>
<dbReference type="SUPFAM" id="SSF52540">
    <property type="entry name" value="P-loop containing nucleoside triphosphate hydrolases"/>
    <property type="match status" value="1"/>
</dbReference>
<feature type="domain" description="Dynamin-type G" evidence="11">
    <location>
        <begin position="29"/>
        <end position="295"/>
    </location>
</feature>
<evidence type="ECO:0000313" key="12">
    <source>
        <dbReference type="EMBL" id="MUP40677.1"/>
    </source>
</evidence>
<keyword evidence="6 9" id="KW-0342">GTP-binding</keyword>
<dbReference type="InterPro" id="IPR045063">
    <property type="entry name" value="Dynamin_N"/>
</dbReference>
<dbReference type="GO" id="GO:0005737">
    <property type="term" value="C:cytoplasm"/>
    <property type="evidence" value="ECO:0007669"/>
    <property type="project" value="TreeGrafter"/>
</dbReference>
<evidence type="ECO:0000256" key="3">
    <source>
        <dbReference type="ARBA" id="ARBA00022701"/>
    </source>
</evidence>
<accession>A0A646QDW3</accession>
<dbReference type="InterPro" id="IPR030381">
    <property type="entry name" value="G_DYNAMIN_dom"/>
</dbReference>
<dbReference type="SMART" id="SM00302">
    <property type="entry name" value="GED"/>
    <property type="match status" value="1"/>
</dbReference>
<evidence type="ECO:0000256" key="8">
    <source>
        <dbReference type="ARBA" id="ARBA00048040"/>
    </source>
</evidence>